<feature type="region of interest" description="Disordered" evidence="1">
    <location>
        <begin position="156"/>
        <end position="367"/>
    </location>
</feature>
<evidence type="ECO:0000313" key="3">
    <source>
        <dbReference type="Proteomes" id="UP000001194"/>
    </source>
</evidence>
<feature type="compositionally biased region" description="Low complexity" evidence="1">
    <location>
        <begin position="235"/>
        <end position="256"/>
    </location>
</feature>
<dbReference type="EMBL" id="DS547096">
    <property type="protein sequence ID" value="EDR10701.1"/>
    <property type="molecule type" value="Genomic_DNA"/>
</dbReference>
<feature type="compositionally biased region" description="Polar residues" evidence="1">
    <location>
        <begin position="195"/>
        <end position="217"/>
    </location>
</feature>
<dbReference type="RefSeq" id="XP_001878002.1">
    <property type="nucleotide sequence ID" value="XM_001877967.1"/>
</dbReference>
<reference evidence="2 3" key="1">
    <citation type="journal article" date="2008" name="Nature">
        <title>The genome of Laccaria bicolor provides insights into mycorrhizal symbiosis.</title>
        <authorList>
            <person name="Martin F."/>
            <person name="Aerts A."/>
            <person name="Ahren D."/>
            <person name="Brun A."/>
            <person name="Danchin E.G.J."/>
            <person name="Duchaussoy F."/>
            <person name="Gibon J."/>
            <person name="Kohler A."/>
            <person name="Lindquist E."/>
            <person name="Pereda V."/>
            <person name="Salamov A."/>
            <person name="Shapiro H.J."/>
            <person name="Wuyts J."/>
            <person name="Blaudez D."/>
            <person name="Buee M."/>
            <person name="Brokstein P."/>
            <person name="Canbaeck B."/>
            <person name="Cohen D."/>
            <person name="Courty P.E."/>
            <person name="Coutinho P.M."/>
            <person name="Delaruelle C."/>
            <person name="Detter J.C."/>
            <person name="Deveau A."/>
            <person name="DiFazio S."/>
            <person name="Duplessis S."/>
            <person name="Fraissinet-Tachet L."/>
            <person name="Lucic E."/>
            <person name="Frey-Klett P."/>
            <person name="Fourrey C."/>
            <person name="Feussner I."/>
            <person name="Gay G."/>
            <person name="Grimwood J."/>
            <person name="Hoegger P.J."/>
            <person name="Jain P."/>
            <person name="Kilaru S."/>
            <person name="Labbe J."/>
            <person name="Lin Y.C."/>
            <person name="Legue V."/>
            <person name="Le Tacon F."/>
            <person name="Marmeisse R."/>
            <person name="Melayah D."/>
            <person name="Montanini B."/>
            <person name="Muratet M."/>
            <person name="Nehls U."/>
            <person name="Niculita-Hirzel H."/>
            <person name="Oudot-Le Secq M.P."/>
            <person name="Peter M."/>
            <person name="Quesneville H."/>
            <person name="Rajashekar B."/>
            <person name="Reich M."/>
            <person name="Rouhier N."/>
            <person name="Schmutz J."/>
            <person name="Yin T."/>
            <person name="Chalot M."/>
            <person name="Henrissat B."/>
            <person name="Kuees U."/>
            <person name="Lucas S."/>
            <person name="Van de Peer Y."/>
            <person name="Podila G.K."/>
            <person name="Polle A."/>
            <person name="Pukkila P.J."/>
            <person name="Richardson P.M."/>
            <person name="Rouze P."/>
            <person name="Sanders I.R."/>
            <person name="Stajich J.E."/>
            <person name="Tunlid A."/>
            <person name="Tuskan G."/>
            <person name="Grigoriev I.V."/>
        </authorList>
    </citation>
    <scope>NUCLEOTIDE SEQUENCE [LARGE SCALE GENOMIC DNA]</scope>
    <source>
        <strain evidence="3">S238N-H82 / ATCC MYA-4686</strain>
    </source>
</reference>
<dbReference type="GeneID" id="6073642"/>
<evidence type="ECO:0000313" key="2">
    <source>
        <dbReference type="EMBL" id="EDR10701.1"/>
    </source>
</evidence>
<gene>
    <name evidence="2" type="ORF">LACBIDRAFT_324541</name>
</gene>
<feature type="compositionally biased region" description="Polar residues" evidence="1">
    <location>
        <begin position="166"/>
        <end position="179"/>
    </location>
</feature>
<feature type="region of interest" description="Disordered" evidence="1">
    <location>
        <begin position="1626"/>
        <end position="1664"/>
    </location>
</feature>
<dbReference type="STRING" id="486041.B0D287"/>
<dbReference type="SMART" id="SM00384">
    <property type="entry name" value="AT_hook"/>
    <property type="match status" value="2"/>
</dbReference>
<name>B0D287_LACBS</name>
<feature type="compositionally biased region" description="Acidic residues" evidence="1">
    <location>
        <begin position="424"/>
        <end position="456"/>
    </location>
</feature>
<organism evidence="3">
    <name type="scientific">Laccaria bicolor (strain S238N-H82 / ATCC MYA-4686)</name>
    <name type="common">Bicoloured deceiver</name>
    <name type="synonym">Laccaria laccata var. bicolor</name>
    <dbReference type="NCBI Taxonomy" id="486041"/>
    <lineage>
        <taxon>Eukaryota</taxon>
        <taxon>Fungi</taxon>
        <taxon>Dikarya</taxon>
        <taxon>Basidiomycota</taxon>
        <taxon>Agaricomycotina</taxon>
        <taxon>Agaricomycetes</taxon>
        <taxon>Agaricomycetidae</taxon>
        <taxon>Agaricales</taxon>
        <taxon>Agaricineae</taxon>
        <taxon>Hydnangiaceae</taxon>
        <taxon>Laccaria</taxon>
    </lineage>
</organism>
<feature type="compositionally biased region" description="Low complexity" evidence="1">
    <location>
        <begin position="459"/>
        <end position="469"/>
    </location>
</feature>
<proteinExistence type="predicted"/>
<dbReference type="HOGENOM" id="CLU_002348_0_0_1"/>
<dbReference type="InterPro" id="IPR017956">
    <property type="entry name" value="AT_hook_DNA-bd_motif"/>
</dbReference>
<dbReference type="KEGG" id="lbc:LACBIDRAFT_324541"/>
<feature type="compositionally biased region" description="Low complexity" evidence="1">
    <location>
        <begin position="1644"/>
        <end position="1664"/>
    </location>
</feature>
<dbReference type="GO" id="GO:0003677">
    <property type="term" value="F:DNA binding"/>
    <property type="evidence" value="ECO:0007669"/>
    <property type="project" value="InterPro"/>
</dbReference>
<feature type="compositionally biased region" description="Basic and acidic residues" evidence="1">
    <location>
        <begin position="413"/>
        <end position="423"/>
    </location>
</feature>
<dbReference type="InParanoid" id="B0D287"/>
<feature type="region of interest" description="Disordered" evidence="1">
    <location>
        <begin position="1010"/>
        <end position="1033"/>
    </location>
</feature>
<keyword evidence="3" id="KW-1185">Reference proteome</keyword>
<sequence length="1824" mass="200634">MACNHTSEQPVEHSAELRQCILFARSSGLHRRRQRGHGFPAADPCTNASGCISYKPWEGEVLWLRLHSGRGGNVVEAVGMSVASATARGKKSRELCTFALLGLLSLSSCSTTTDSDFESVHVEKAGGHSPTCLEAPGNSQGISPFAQEFTPLMENSFGNPPDYHGSPTSLVPLTIPTSPTDHHTRSAANAVPAGSPSTSHTPSTAYPSPLSATNPSFASHAPQTAHLGHRKVSVSPASSSTTLHAPTTHPPTSTTTPPSPERKRGRPKGSVKSKPVTYGPHPRLGWPPGTGYKQRLRASLGEDAAQAAKRPRGRPQKQDSSPVSVEFGKMMVSGTPSRHEGPSFQAPRALLHGPGSSVPPTPSLLSDTAISLPSQTAAAASRTTIQLPDAFLSTPAPGPRLLDARCTIIPDEDPQRDVETPDHDGEDSEGLEEELGAEDDPQDDDDEANEDLDEPETPPSSSRPRQPLPVWLMDQFNARREELKGHDANGLPPLYSDNETFWFPQKSTFFFLQQQSCSPPQLYNPRFFLWDPECLCNRIPCPNLIVSIQERRKEQSHFEAGIPASFLFFLQLSQLNSLHILLIVHLALRKSSLDSWTGRKYEAFLSFDDAGPRGRHGYIPSPRWFWDVYDGYTEKHQHDFNQHTAMLPADVTKHVARVEGEQVFTALLTVTNHTAQIRACDFVATKSHSQFELALNRMRESLELFGHCQPSAFYTDMPTDRGFLEKCFPSLQENVFPVEKYGDLDVFELPSSTQLSILPKNTAQSINDADLTQIFKENMLLSSWHIKIVYIIFRLGRIWQNESFLISSSFFFSTPKFSKQVGWSLQTFYTFNKLVVQLSLLLRCVISNISKTSLPDLCALVLHKRFLNKKLSEQLQHAAQGAYASLCIYEKLAKITVLQPLPTAINPSLPVLLYSTDNTTVIAQGIISQHLDDHSFDGFTITPTRTVIDISKVLVPGAILTTHGRRSLKSFGKTPFSVVCLRSHLRLIDPTVTLEESGSLQSAIQPEVVSEDYSHSESVELSSGDSEELEGESTVSLAPLLSQDLSGPFIDPSSDRDPASLSLGCEILGTDPETWDYTIYSCVLKDPWHVFHMFQISATHGLRKQFTRELRDAIFIPDSADRAQIDSWGAIQSPPRTYMSLRNSSSEWLRQQCKHIIPTPHILYPLVAKVFRTYGPIVDPDSQKPLFSSDNWKTAKNVLELIKNGYLSDPPGVALYTAIGIDKKAGGLPIYRCARGTNSTEGGVHAHICSRLPKFGTSIRHLQASLLDFVLRHNLLTGTYNSTGQRYRGHYSIWITNSIQEHLISLQDTLVDPIQISGWVNGNLYTPTTEVLGILPIPDIVRTSSGMAIPTSGEPKWQEAVKVWNATSDQTTEIYYKLTEQLKVYYTKWKALSHVKETLSLTADVKETLSLTADVRRPLSLLIHDPHRSKMAPEVPVHTQPPLTIEKGLLEFSSMQSQTVKGPMDIDPQLEHSDAQVAGPSSSNFQMHTETLSRTRVQGTIANVNPAPTRRKRQTCCKCAVIDCPGSQKVSNYLTVPFVQSNPQTPVSGPGGLDDNSSLAMTIVLLNHDRLRFWIDISFLVPLLMQPTSEQITNGFGNPSDYCGTPTSVVLLTIPTSPADHHMLSAAKAVPPGSPSASHTPSMAYPSPLSATTPSATSHTPQTAHLGPCEVAVSSASSSTALYTPTTDPPTSTTTPPLAEHKRSHSKGSDSSPVSVDFGKMLVSGTPSQHEGPSFQAPCCQKYQMHGSCQPSNTNQMLIVIVVIVGPRQPHNLPQKNHVDNTMMRDDEDGLARQWTCHDVQTVMMHVVVTVHINPEYLLNDHFF</sequence>
<dbReference type="Proteomes" id="UP000001194">
    <property type="component" value="Unassembled WGS sequence"/>
</dbReference>
<feature type="region of interest" description="Disordered" evidence="1">
    <location>
        <begin position="1680"/>
        <end position="1734"/>
    </location>
</feature>
<protein>
    <submittedName>
        <fullName evidence="2">Predicted protein</fullName>
    </submittedName>
</protein>
<feature type="region of interest" description="Disordered" evidence="1">
    <location>
        <begin position="410"/>
        <end position="469"/>
    </location>
</feature>
<evidence type="ECO:0000256" key="1">
    <source>
        <dbReference type="SAM" id="MobiDB-lite"/>
    </source>
</evidence>
<feature type="compositionally biased region" description="Low complexity" evidence="1">
    <location>
        <begin position="1680"/>
        <end position="1697"/>
    </location>
</feature>
<dbReference type="OrthoDB" id="1920326at2759"/>
<accession>B0D287</accession>